<proteinExistence type="predicted"/>
<name>A0ACB6RQ14_9PLEO</name>
<dbReference type="Proteomes" id="UP000799754">
    <property type="component" value="Unassembled WGS sequence"/>
</dbReference>
<evidence type="ECO:0000313" key="2">
    <source>
        <dbReference type="Proteomes" id="UP000799754"/>
    </source>
</evidence>
<evidence type="ECO:0000313" key="1">
    <source>
        <dbReference type="EMBL" id="KAF2623004.1"/>
    </source>
</evidence>
<comment type="caution">
    <text evidence="1">The sequence shown here is derived from an EMBL/GenBank/DDBJ whole genome shotgun (WGS) entry which is preliminary data.</text>
</comment>
<organism evidence="1 2">
    <name type="scientific">Macroventuria anomochaeta</name>
    <dbReference type="NCBI Taxonomy" id="301207"/>
    <lineage>
        <taxon>Eukaryota</taxon>
        <taxon>Fungi</taxon>
        <taxon>Dikarya</taxon>
        <taxon>Ascomycota</taxon>
        <taxon>Pezizomycotina</taxon>
        <taxon>Dothideomycetes</taxon>
        <taxon>Pleosporomycetidae</taxon>
        <taxon>Pleosporales</taxon>
        <taxon>Pleosporineae</taxon>
        <taxon>Didymellaceae</taxon>
        <taxon>Macroventuria</taxon>
    </lineage>
</organism>
<protein>
    <submittedName>
        <fullName evidence="1">Uncharacterized protein</fullName>
    </submittedName>
</protein>
<gene>
    <name evidence="1" type="ORF">BU25DRAFT_462394</name>
</gene>
<accession>A0ACB6RQ14</accession>
<dbReference type="EMBL" id="MU006740">
    <property type="protein sequence ID" value="KAF2623004.1"/>
    <property type="molecule type" value="Genomic_DNA"/>
</dbReference>
<reference evidence="1" key="1">
    <citation type="journal article" date="2020" name="Stud. Mycol.">
        <title>101 Dothideomycetes genomes: a test case for predicting lifestyles and emergence of pathogens.</title>
        <authorList>
            <person name="Haridas S."/>
            <person name="Albert R."/>
            <person name="Binder M."/>
            <person name="Bloem J."/>
            <person name="Labutti K."/>
            <person name="Salamov A."/>
            <person name="Andreopoulos B."/>
            <person name="Baker S."/>
            <person name="Barry K."/>
            <person name="Bills G."/>
            <person name="Bluhm B."/>
            <person name="Cannon C."/>
            <person name="Castanera R."/>
            <person name="Culley D."/>
            <person name="Daum C."/>
            <person name="Ezra D."/>
            <person name="Gonzalez J."/>
            <person name="Henrissat B."/>
            <person name="Kuo A."/>
            <person name="Liang C."/>
            <person name="Lipzen A."/>
            <person name="Lutzoni F."/>
            <person name="Magnuson J."/>
            <person name="Mondo S."/>
            <person name="Nolan M."/>
            <person name="Ohm R."/>
            <person name="Pangilinan J."/>
            <person name="Park H.-J."/>
            <person name="Ramirez L."/>
            <person name="Alfaro M."/>
            <person name="Sun H."/>
            <person name="Tritt A."/>
            <person name="Yoshinaga Y."/>
            <person name="Zwiers L.-H."/>
            <person name="Turgeon B."/>
            <person name="Goodwin S."/>
            <person name="Spatafora J."/>
            <person name="Crous P."/>
            <person name="Grigoriev I."/>
        </authorList>
    </citation>
    <scope>NUCLEOTIDE SEQUENCE</scope>
    <source>
        <strain evidence="1">CBS 525.71</strain>
    </source>
</reference>
<keyword evidence="2" id="KW-1185">Reference proteome</keyword>
<sequence>MAMPRDTSNPSSGSWNLNTGIAVGVVIVALLTLGSVVEVVLGWVPLTWAKKLVKDWDRLENLKLLEDVEKHWAENGHTGDDARGDS</sequence>